<sequence length="1565" mass="168317">MAPLVALHRQTVPPSGHSCAVACSLQLRTHLNLVTARNNALHVYSAEGTKLAHLATRQLHGRVTALARVRTLATAQDGRDRLLVAVHHAKMTLMEWDPVQHDLVPVSLHTYEKLPQVDDEREALLAVDPASRLVAYLLPTNSGGDATLALLPLFTDDEEEEEDPHLRDGIPYAPSHLVPLASLTQPASSSTNALLPQQANSTPPIRNVVSMRFLPGFTEPTLAVLYCPDWTWAGRLEYLAHNFLVSLVTLSQGGSDANSGTRAVVISTSPALPYSCLALHPCPVALGGGSAGGVLITTANGLLYVDPQSGRVVATPVNGWLARDYPPGKPKPAGLVANSGPTLRERLEGSQVEFYTHPTDSEEEEGLSSEPQTTTPPRALVWLRDGTVLDLSFTLTGRTVSSLHLTRVAQAGHLTGGGAATLVRLPSSTSASRSGLVFVGSETGSSALIRWSLPSDGAGAAVDTTTASRIAEQFQAQQSSAMDVDEDDIYGDNTTTKETTTQAPTFDPSALASLASVLAAQNATSSSSSGATRVQLEVCDTLPGYGAIRNMTTGLIDDESPAELVASTGAGKSAGLTIFRRNLYLTHRRPLHLPSSASVVAETETETKATAFMPTVGLWRLQLAPAVDATKQELWIASDKEQTLVSRVVTGSSATSPTSFTDNSSTTDHLQFLRPSTTATTTPALQVVHKLPPDQLVLAACTLDNGNVIVTVTRDSIQLYDPSEPQTNLQSLPLPHALQNPIAHQPHVSWTDSHLIVHAPVSATGGVRARTAPTVYAFDAASKQLFPLDLDAFDMMTPVVEDAAARKAGKRSAVFCDSLAAVALARPAAATIATMNALPTEVDKDEDALYGAAAESGSESKQAVAAADGIVQPEELGAERWEWIAEIDSKGDLKIRLLPSGVEVFSSSAVTLFPNVISDGETERTIADNVDEDDVKVDRVCVAYVGKNGRETLHLLILLTNGQLAVYEAHSALPPSTAGAMPRLACRFVKTCVRHVASPPPRRKGAAAPSLPPPRRDLVVFRSVGGHAGVFVTGEEALWVLKGEHGPVRCFENSDRGVYGLCELSGGLQHDDERGGPVEGDEVAMQTREGLSIARLPRDLVLDTPLPYTLVPKDRVYSHVAFDLQTGLYVGSTLHETRFVAFDEDGQPMWKDRDPELVEPTVHRSTLELLVPGYWEAIHGYEFRQNEFVTSLKSVSLESKSTRSGLRDFIAVGTAVARAEDLTIKGGIYIFEVIPIIAHPDSPRLDHQIRLMYFEEAKAAVNNVCDLNGYLFLSMGQKLYARAFEQDEFLLAIGFLDVGVHVTTLTALKNFLLIGDEQQSISLVAFQVGSLPFTAFESLLPLTERLAQEDPYKLVLLGRDFRPSRVGGANFIVNEGKLAFVSNDDRGVLRLFEYDPTNIASYAGHRLMCRTEYAAGSDSYASTLFAKHLPNEDAKQNGILYGESFRTILSPNRANPSRRQAVSTAPFSHDHDAPCPPFRGSEPASLPASPPISPQERTQGADLFPVDRIVKNDSVSRAITKGILDGDLLAAFEYLSLDQQMELAQAVGTDPDTVLANLRNLRGYE</sequence>
<keyword evidence="2" id="KW-0539">Nucleus</keyword>
<feature type="domain" description="RSE1/DDB1/CPSF1 second beta-propeller" evidence="6">
    <location>
        <begin position="903"/>
        <end position="1053"/>
    </location>
</feature>
<dbReference type="Pfam" id="PF10433">
    <property type="entry name" value="Beta-prop_RSE1_1st"/>
    <property type="match status" value="1"/>
</dbReference>
<dbReference type="Proteomes" id="UP000777482">
    <property type="component" value="Unassembled WGS sequence"/>
</dbReference>
<dbReference type="Pfam" id="PF23726">
    <property type="entry name" value="Beta-prop_RSE1_2nd"/>
    <property type="match status" value="1"/>
</dbReference>
<gene>
    <name evidence="7" type="primary">CFT1</name>
    <name evidence="7" type="ORF">C6P46_000358</name>
</gene>
<evidence type="ECO:0000256" key="2">
    <source>
        <dbReference type="ARBA" id="ARBA00023242"/>
    </source>
</evidence>
<dbReference type="InterPro" id="IPR050358">
    <property type="entry name" value="RSE1/DDB1/CFT1"/>
</dbReference>
<comment type="subcellular location">
    <subcellularLocation>
        <location evidence="1">Nucleus</location>
    </subcellularLocation>
</comment>
<evidence type="ECO:0000313" key="8">
    <source>
        <dbReference type="Proteomes" id="UP000777482"/>
    </source>
</evidence>
<dbReference type="GO" id="GO:0003676">
    <property type="term" value="F:nucleic acid binding"/>
    <property type="evidence" value="ECO:0007669"/>
    <property type="project" value="InterPro"/>
</dbReference>
<evidence type="ECO:0000256" key="1">
    <source>
        <dbReference type="ARBA" id="ARBA00004123"/>
    </source>
</evidence>
<feature type="domain" description="RSE1/DDB1/CPSF1 C-terminal" evidence="4">
    <location>
        <begin position="1165"/>
        <end position="1327"/>
    </location>
</feature>
<dbReference type="PANTHER" id="PTHR10644">
    <property type="entry name" value="DNA REPAIR/RNA PROCESSING CPSF FAMILY"/>
    <property type="match status" value="1"/>
</dbReference>
<reference evidence="7 8" key="1">
    <citation type="submission" date="2020-11" db="EMBL/GenBank/DDBJ databases">
        <title>Kefir isolates.</title>
        <authorList>
            <person name="Marcisauskas S."/>
            <person name="Kim Y."/>
            <person name="Blasche S."/>
        </authorList>
    </citation>
    <scope>NUCLEOTIDE SEQUENCE [LARGE SCALE GENOMIC DNA]</scope>
    <source>
        <strain evidence="7 8">KR</strain>
    </source>
</reference>
<dbReference type="OrthoDB" id="6109at2759"/>
<dbReference type="EMBL" id="PUHQ01000100">
    <property type="protein sequence ID" value="KAG0656290.1"/>
    <property type="molecule type" value="Genomic_DNA"/>
</dbReference>
<accession>A0A9P6VUS5</accession>
<feature type="compositionally biased region" description="Polar residues" evidence="3">
    <location>
        <begin position="1451"/>
        <end position="1466"/>
    </location>
</feature>
<comment type="caution">
    <text evidence="7">The sequence shown here is derived from an EMBL/GenBank/DDBJ whole genome shotgun (WGS) entry which is preliminary data.</text>
</comment>
<protein>
    <submittedName>
        <fullName evidence="7">mRNA cleavage and polyadenylation factor subunit</fullName>
    </submittedName>
</protein>
<name>A0A9P6VUS5_RHOMI</name>
<organism evidence="7 8">
    <name type="scientific">Rhodotorula mucilaginosa</name>
    <name type="common">Yeast</name>
    <name type="synonym">Rhodotorula rubra</name>
    <dbReference type="NCBI Taxonomy" id="5537"/>
    <lineage>
        <taxon>Eukaryota</taxon>
        <taxon>Fungi</taxon>
        <taxon>Dikarya</taxon>
        <taxon>Basidiomycota</taxon>
        <taxon>Pucciniomycotina</taxon>
        <taxon>Microbotryomycetes</taxon>
        <taxon>Sporidiobolales</taxon>
        <taxon>Sporidiobolaceae</taxon>
        <taxon>Rhodotorula</taxon>
    </lineage>
</organism>
<feature type="region of interest" description="Disordered" evidence="3">
    <location>
        <begin position="1451"/>
        <end position="1500"/>
    </location>
</feature>
<dbReference type="InterPro" id="IPR018846">
    <property type="entry name" value="Beta-prop_RSE1/DDB1/CPSF1_1st"/>
</dbReference>
<feature type="domain" description="RSE1/DDB1/CPSF1 first beta-propeller" evidence="5">
    <location>
        <begin position="19"/>
        <end position="317"/>
    </location>
</feature>
<evidence type="ECO:0000256" key="3">
    <source>
        <dbReference type="SAM" id="MobiDB-lite"/>
    </source>
</evidence>
<dbReference type="InterPro" id="IPR058543">
    <property type="entry name" value="Beta-prop_RSE1/DDB1/CPSF1_2nd"/>
</dbReference>
<evidence type="ECO:0000259" key="4">
    <source>
        <dbReference type="Pfam" id="PF03178"/>
    </source>
</evidence>
<dbReference type="InterPro" id="IPR004871">
    <property type="entry name" value="RSE1/DDB1/CPSF1_C"/>
</dbReference>
<dbReference type="Gene3D" id="2.130.10.10">
    <property type="entry name" value="YVTN repeat-like/Quinoprotein amine dehydrogenase"/>
    <property type="match status" value="2"/>
</dbReference>
<proteinExistence type="predicted"/>
<keyword evidence="8" id="KW-1185">Reference proteome</keyword>
<dbReference type="InterPro" id="IPR015943">
    <property type="entry name" value="WD40/YVTN_repeat-like_dom_sf"/>
</dbReference>
<evidence type="ECO:0000259" key="6">
    <source>
        <dbReference type="Pfam" id="PF23726"/>
    </source>
</evidence>
<dbReference type="Pfam" id="PF03178">
    <property type="entry name" value="CPSF_A"/>
    <property type="match status" value="1"/>
</dbReference>
<evidence type="ECO:0000259" key="5">
    <source>
        <dbReference type="Pfam" id="PF10433"/>
    </source>
</evidence>
<evidence type="ECO:0000313" key="7">
    <source>
        <dbReference type="EMBL" id="KAG0656290.1"/>
    </source>
</evidence>
<dbReference type="GO" id="GO:0005634">
    <property type="term" value="C:nucleus"/>
    <property type="evidence" value="ECO:0007669"/>
    <property type="project" value="UniProtKB-SubCell"/>
</dbReference>